<evidence type="ECO:0000259" key="1">
    <source>
        <dbReference type="Pfam" id="PF20434"/>
    </source>
</evidence>
<dbReference type="Proteomes" id="UP001601992">
    <property type="component" value="Unassembled WGS sequence"/>
</dbReference>
<keyword evidence="3" id="KW-1185">Reference proteome</keyword>
<dbReference type="RefSeq" id="WP_308418323.1">
    <property type="nucleotide sequence ID" value="NZ_JBIAQY010000006.1"/>
</dbReference>
<evidence type="ECO:0000313" key="3">
    <source>
        <dbReference type="Proteomes" id="UP001601992"/>
    </source>
</evidence>
<dbReference type="Gene3D" id="3.40.50.1820">
    <property type="entry name" value="alpha/beta hydrolase"/>
    <property type="match status" value="1"/>
</dbReference>
<sequence>MAALAGLTGHLDRLDGEPESGDARVAAVAESYGPTDLTTARALLPDGRPSHEAAFLGGPPEQRRASALAASPLHRVVASAPPFQISHGAADPVVSQRHSERLHAALIAAGVESTLYLVEDYKHGFLNPSGRMDAELTDVMDDGRLLREGRTAARVRRTDLRDEHTTFGFDDIGDFFARHLSDGNTP</sequence>
<reference evidence="2 3" key="1">
    <citation type="submission" date="2024-10" db="EMBL/GenBank/DDBJ databases">
        <title>The Natural Products Discovery Center: Release of the First 8490 Sequenced Strains for Exploring Actinobacteria Biosynthetic Diversity.</title>
        <authorList>
            <person name="Kalkreuter E."/>
            <person name="Kautsar S.A."/>
            <person name="Yang D."/>
            <person name="Bader C.D."/>
            <person name="Teijaro C.N."/>
            <person name="Fluegel L."/>
            <person name="Davis C.M."/>
            <person name="Simpson J.R."/>
            <person name="Lauterbach L."/>
            <person name="Steele A.D."/>
            <person name="Gui C."/>
            <person name="Meng S."/>
            <person name="Li G."/>
            <person name="Viehrig K."/>
            <person name="Ye F."/>
            <person name="Su P."/>
            <person name="Kiefer A.F."/>
            <person name="Nichols A."/>
            <person name="Cepeda A.J."/>
            <person name="Yan W."/>
            <person name="Fan B."/>
            <person name="Jiang Y."/>
            <person name="Adhikari A."/>
            <person name="Zheng C.-J."/>
            <person name="Schuster L."/>
            <person name="Cowan T.M."/>
            <person name="Smanski M.J."/>
            <person name="Chevrette M.G."/>
            <person name="De Carvalho L.P.S."/>
            <person name="Shen B."/>
        </authorList>
    </citation>
    <scope>NUCLEOTIDE SEQUENCE [LARGE SCALE GENOMIC DNA]</scope>
    <source>
        <strain evidence="2 3">NPDC002593</strain>
    </source>
</reference>
<dbReference type="InterPro" id="IPR029058">
    <property type="entry name" value="AB_hydrolase_fold"/>
</dbReference>
<dbReference type="SUPFAM" id="SSF53474">
    <property type="entry name" value="alpha/beta-Hydrolases"/>
    <property type="match status" value="1"/>
</dbReference>
<dbReference type="EMBL" id="JBIAQY010000006">
    <property type="protein sequence ID" value="MFF3570014.1"/>
    <property type="molecule type" value="Genomic_DNA"/>
</dbReference>
<dbReference type="InterPro" id="IPR049492">
    <property type="entry name" value="BD-FAE-like_dom"/>
</dbReference>
<protein>
    <submittedName>
        <fullName evidence="2">Prolyl oligopeptidase family serine peptidase</fullName>
    </submittedName>
</protein>
<proteinExistence type="predicted"/>
<accession>A0ABW6S2S8</accession>
<organism evidence="2 3">
    <name type="scientific">Nocardia jiangxiensis</name>
    <dbReference type="NCBI Taxonomy" id="282685"/>
    <lineage>
        <taxon>Bacteria</taxon>
        <taxon>Bacillati</taxon>
        <taxon>Actinomycetota</taxon>
        <taxon>Actinomycetes</taxon>
        <taxon>Mycobacteriales</taxon>
        <taxon>Nocardiaceae</taxon>
        <taxon>Nocardia</taxon>
    </lineage>
</organism>
<name>A0ABW6S2S8_9NOCA</name>
<dbReference type="Pfam" id="PF20434">
    <property type="entry name" value="BD-FAE"/>
    <property type="match status" value="1"/>
</dbReference>
<gene>
    <name evidence="2" type="ORF">ACFYXQ_19745</name>
</gene>
<feature type="domain" description="BD-FAE-like" evidence="1">
    <location>
        <begin position="1"/>
        <end position="106"/>
    </location>
</feature>
<evidence type="ECO:0000313" key="2">
    <source>
        <dbReference type="EMBL" id="MFF3570014.1"/>
    </source>
</evidence>
<comment type="caution">
    <text evidence="2">The sequence shown here is derived from an EMBL/GenBank/DDBJ whole genome shotgun (WGS) entry which is preliminary data.</text>
</comment>